<dbReference type="GO" id="GO:0005886">
    <property type="term" value="C:plasma membrane"/>
    <property type="evidence" value="ECO:0007669"/>
    <property type="project" value="UniProtKB-SubCell"/>
</dbReference>
<name>A0A7T7F3V3_9BACT</name>
<comment type="similarity">
    <text evidence="6">Belongs to the exbB/tolQ family.</text>
</comment>
<dbReference type="EMBL" id="CP066776">
    <property type="protein sequence ID" value="QQL46322.1"/>
    <property type="molecule type" value="Genomic_DNA"/>
</dbReference>
<feature type="transmembrane region" description="Helical" evidence="7">
    <location>
        <begin position="266"/>
        <end position="286"/>
    </location>
</feature>
<feature type="transmembrane region" description="Helical" evidence="7">
    <location>
        <begin position="405"/>
        <end position="430"/>
    </location>
</feature>
<dbReference type="RefSeq" id="WP_235203640.1">
    <property type="nucleotide sequence ID" value="NZ_CP066776.1"/>
</dbReference>
<keyword evidence="5 7" id="KW-0472">Membrane</keyword>
<evidence type="ECO:0000256" key="6">
    <source>
        <dbReference type="RuleBase" id="RU004057"/>
    </source>
</evidence>
<keyword evidence="4 7" id="KW-1133">Transmembrane helix</keyword>
<keyword evidence="6" id="KW-0813">Transport</keyword>
<dbReference type="GO" id="GO:0017038">
    <property type="term" value="P:protein import"/>
    <property type="evidence" value="ECO:0007669"/>
    <property type="project" value="TreeGrafter"/>
</dbReference>
<evidence type="ECO:0000256" key="5">
    <source>
        <dbReference type="ARBA" id="ARBA00023136"/>
    </source>
</evidence>
<organism evidence="10 11">
    <name type="scientific">Sulfuriroseicoccus oceanibius</name>
    <dbReference type="NCBI Taxonomy" id="2707525"/>
    <lineage>
        <taxon>Bacteria</taxon>
        <taxon>Pseudomonadati</taxon>
        <taxon>Verrucomicrobiota</taxon>
        <taxon>Verrucomicrobiia</taxon>
        <taxon>Verrucomicrobiales</taxon>
        <taxon>Verrucomicrobiaceae</taxon>
        <taxon>Sulfuriroseicoccus</taxon>
    </lineage>
</organism>
<protein>
    <submittedName>
        <fullName evidence="10">MotA/TolQ/ExbB proton channel family protein</fullName>
    </submittedName>
</protein>
<feature type="transmembrane region" description="Helical" evidence="7">
    <location>
        <begin position="361"/>
        <end position="385"/>
    </location>
</feature>
<dbReference type="KEGG" id="soa:G3M56_007045"/>
<dbReference type="PANTHER" id="PTHR30625">
    <property type="entry name" value="PROTEIN TOLQ"/>
    <property type="match status" value="1"/>
</dbReference>
<feature type="domain" description="MotA/TolQ/ExbB proton channel" evidence="9">
    <location>
        <begin position="324"/>
        <end position="440"/>
    </location>
</feature>
<proteinExistence type="inferred from homology"/>
<dbReference type="AlphaFoldDB" id="A0A7T7F3V3"/>
<gene>
    <name evidence="10" type="ORF">G3M56_007045</name>
</gene>
<dbReference type="InterPro" id="IPR050790">
    <property type="entry name" value="ExbB/TolQ_transport"/>
</dbReference>
<evidence type="ECO:0000256" key="4">
    <source>
        <dbReference type="ARBA" id="ARBA00022989"/>
    </source>
</evidence>
<evidence type="ECO:0000256" key="3">
    <source>
        <dbReference type="ARBA" id="ARBA00022692"/>
    </source>
</evidence>
<evidence type="ECO:0000256" key="1">
    <source>
        <dbReference type="ARBA" id="ARBA00004651"/>
    </source>
</evidence>
<evidence type="ECO:0000259" key="9">
    <source>
        <dbReference type="Pfam" id="PF01618"/>
    </source>
</evidence>
<dbReference type="InterPro" id="IPR002898">
    <property type="entry name" value="MotA_ExbB_proton_chnl"/>
</dbReference>
<dbReference type="Pfam" id="PF01618">
    <property type="entry name" value="MotA_ExbB"/>
    <property type="match status" value="1"/>
</dbReference>
<keyword evidence="3 7" id="KW-0812">Transmembrane</keyword>
<reference evidence="10 11" key="1">
    <citation type="submission" date="2020-12" db="EMBL/GenBank/DDBJ databases">
        <title>Sulforoseuscoccus oceanibium gen. nov., sp. nov., a representative of the phylum Verrucomicrobia with special cytoplasmic membrane, and proposal of Sulforoseuscoccusaceae fam. nov.</title>
        <authorList>
            <person name="Xi F."/>
        </authorList>
    </citation>
    <scope>NUCLEOTIDE SEQUENCE [LARGE SCALE GENOMIC DNA]</scope>
    <source>
        <strain evidence="10 11">T37</strain>
    </source>
</reference>
<keyword evidence="8" id="KW-0732">Signal</keyword>
<dbReference type="PANTHER" id="PTHR30625:SF11">
    <property type="entry name" value="MOTA_TOLQ_EXBB PROTON CHANNEL DOMAIN-CONTAINING PROTEIN"/>
    <property type="match status" value="1"/>
</dbReference>
<keyword evidence="11" id="KW-1185">Reference proteome</keyword>
<evidence type="ECO:0000313" key="11">
    <source>
        <dbReference type="Proteomes" id="UP000475117"/>
    </source>
</evidence>
<keyword evidence="6" id="KW-0653">Protein transport</keyword>
<feature type="signal peptide" evidence="8">
    <location>
        <begin position="1"/>
        <end position="27"/>
    </location>
</feature>
<sequence>MRRTQIFRGMMAAALGVLWVASPVVGAADDGARQLSAAAEAARADLADALKRLSAQRDVIAAEKPELAAEFAKVEAELLEKRRMVEIATAERSERDTVLRDLKRDLATYQREATYFDGLLTDLGRSLRTAAAGPRFAPLGERLDAADDPLESLVAGVEMLEAALGGDVIAGRAVAQDGTLTDGQFVVLGSESWFVADDGATVARVDATQGADPHLLPLLRDESAQVRQLLAGGEAELALDFTGGRAVELEQLQSGPLELIRKGGVWVWPILLIAAVSLVSAVAKWLQIARMKAPRDGWVAGLLENVRAGEMDRARELAAEPNFPASEMLTAALERVDAGADVVEEVIYEKMIGVQSSLQSWLPFIAITAATAPLLGLLGTVSGMISTFDLITLFGSGDAKSLAGGISEALITTLFGLVVAIPSLVIHALLSRRCHGILQTSERLGITFVNGLRVRGKEVA</sequence>
<dbReference type="Proteomes" id="UP000475117">
    <property type="component" value="Chromosome"/>
</dbReference>
<keyword evidence="2" id="KW-1003">Cell membrane</keyword>
<evidence type="ECO:0000256" key="8">
    <source>
        <dbReference type="SAM" id="SignalP"/>
    </source>
</evidence>
<comment type="subcellular location">
    <subcellularLocation>
        <location evidence="1">Cell membrane</location>
        <topology evidence="1">Multi-pass membrane protein</topology>
    </subcellularLocation>
    <subcellularLocation>
        <location evidence="6">Membrane</location>
        <topology evidence="6">Multi-pass membrane protein</topology>
    </subcellularLocation>
</comment>
<evidence type="ECO:0000256" key="7">
    <source>
        <dbReference type="SAM" id="Phobius"/>
    </source>
</evidence>
<evidence type="ECO:0000313" key="10">
    <source>
        <dbReference type="EMBL" id="QQL46322.1"/>
    </source>
</evidence>
<evidence type="ECO:0000256" key="2">
    <source>
        <dbReference type="ARBA" id="ARBA00022475"/>
    </source>
</evidence>
<accession>A0A7T7F3V3</accession>
<feature type="chain" id="PRO_5030734997" evidence="8">
    <location>
        <begin position="28"/>
        <end position="460"/>
    </location>
</feature>